<accession>A0ABR4SEP8</accession>
<feature type="region of interest" description="Disordered" evidence="1">
    <location>
        <begin position="70"/>
        <end position="133"/>
    </location>
</feature>
<dbReference type="RefSeq" id="WP_049977518.1">
    <property type="nucleotide sequence ID" value="NZ_JHDU01000007.1"/>
</dbReference>
<feature type="region of interest" description="Disordered" evidence="1">
    <location>
        <begin position="1"/>
        <end position="40"/>
    </location>
</feature>
<dbReference type="EMBL" id="JHDU01000007">
    <property type="protein sequence ID" value="KDR63620.1"/>
    <property type="molecule type" value="Genomic_DNA"/>
</dbReference>
<gene>
    <name evidence="3" type="ORF">DC60_04640</name>
</gene>
<organism evidence="3 4">
    <name type="scientific">Streptomyces wadayamensis</name>
    <dbReference type="NCBI Taxonomy" id="141454"/>
    <lineage>
        <taxon>Bacteria</taxon>
        <taxon>Bacillati</taxon>
        <taxon>Actinomycetota</taxon>
        <taxon>Actinomycetes</taxon>
        <taxon>Kitasatosporales</taxon>
        <taxon>Streptomycetaceae</taxon>
        <taxon>Streptomyces</taxon>
    </lineage>
</organism>
<evidence type="ECO:0000256" key="1">
    <source>
        <dbReference type="SAM" id="MobiDB-lite"/>
    </source>
</evidence>
<feature type="transmembrane region" description="Helical" evidence="2">
    <location>
        <begin position="43"/>
        <end position="65"/>
    </location>
</feature>
<keyword evidence="4" id="KW-1185">Reference proteome</keyword>
<evidence type="ECO:0000256" key="2">
    <source>
        <dbReference type="SAM" id="Phobius"/>
    </source>
</evidence>
<keyword evidence="2" id="KW-0812">Transmembrane</keyword>
<reference evidence="3 4" key="1">
    <citation type="submission" date="2014-03" db="EMBL/GenBank/DDBJ databases">
        <title>Genome Sequence of Streptomyces wadayamensis A23 strain, an endophytic actinobacteria from Citrus reticulata.</title>
        <authorList>
            <person name="de Oliveira L.G."/>
            <person name="Tormet G.D."/>
            <person name="Marcon J."/>
            <person name="Samborsky M."/>
            <person name="Araujo W.L."/>
            <person name="de Azevedo J.L."/>
        </authorList>
    </citation>
    <scope>NUCLEOTIDE SEQUENCE [LARGE SCALE GENOMIC DNA]</scope>
    <source>
        <strain evidence="3 4">A23</strain>
    </source>
</reference>
<proteinExistence type="predicted"/>
<feature type="compositionally biased region" description="Pro residues" evidence="1">
    <location>
        <begin position="70"/>
        <end position="86"/>
    </location>
</feature>
<feature type="compositionally biased region" description="Low complexity" evidence="1">
    <location>
        <begin position="117"/>
        <end position="133"/>
    </location>
</feature>
<protein>
    <submittedName>
        <fullName evidence="3">Uncharacterized protein</fullName>
    </submittedName>
</protein>
<dbReference type="Proteomes" id="UP000027443">
    <property type="component" value="Unassembled WGS sequence"/>
</dbReference>
<evidence type="ECO:0000313" key="4">
    <source>
        <dbReference type="Proteomes" id="UP000027443"/>
    </source>
</evidence>
<sequence>MSDAPDPLRSLFQQAGQDGVRRARPAPVAHIAERGRHRHRRRLAVAVAGLCLAAGTGGAAALSLLSQAPAPVPPAVVPSPAPPVPLPQDRSPSQGPTDAPVPGRTSPPATTDGSMLPGTPTTSPPTRTTPGAA</sequence>
<comment type="caution">
    <text evidence="3">The sequence shown here is derived from an EMBL/GenBank/DDBJ whole genome shotgun (WGS) entry which is preliminary data.</text>
</comment>
<name>A0ABR4SEP8_9ACTN</name>
<evidence type="ECO:0000313" key="3">
    <source>
        <dbReference type="EMBL" id="KDR63620.1"/>
    </source>
</evidence>
<keyword evidence="2" id="KW-1133">Transmembrane helix</keyword>
<keyword evidence="2" id="KW-0472">Membrane</keyword>